<dbReference type="InterPro" id="IPR005055">
    <property type="entry name" value="A10/PebIII"/>
</dbReference>
<feature type="chain" id="PRO_5010889838" evidence="1">
    <location>
        <begin position="19"/>
        <end position="124"/>
    </location>
</feature>
<reference evidence="2" key="1">
    <citation type="submission" date="2017-04" db="EMBL/GenBank/DDBJ databases">
        <title>Identification of chemosensory protein genes in Galeruca daurica (Coleoptera: Chrysomelidae) and analysis of their expression profiles.</title>
        <authorList>
            <person name="Li L."/>
            <person name="Pang B.P."/>
        </authorList>
    </citation>
    <scope>NUCLEOTIDE SEQUENCE</scope>
</reference>
<gene>
    <name evidence="2" type="primary">CSP4</name>
</gene>
<dbReference type="AlphaFoldDB" id="A0A1W6GWH1"/>
<accession>A0A1W6GWH1</accession>
<dbReference type="PANTHER" id="PTHR11257">
    <property type="entry name" value="CHEMOSENSORY PROTEIN-RELATED"/>
    <property type="match status" value="1"/>
</dbReference>
<evidence type="ECO:0000256" key="1">
    <source>
        <dbReference type="SAM" id="SignalP"/>
    </source>
</evidence>
<feature type="signal peptide" evidence="1">
    <location>
        <begin position="1"/>
        <end position="18"/>
    </location>
</feature>
<dbReference type="SUPFAM" id="SSF100910">
    <property type="entry name" value="Chemosensory protein Csp2"/>
    <property type="match status" value="1"/>
</dbReference>
<dbReference type="Gene3D" id="1.10.2080.10">
    <property type="entry name" value="Insect odorant-binding protein A10/Ejaculatory bulb-specific protein 3"/>
    <property type="match status" value="1"/>
</dbReference>
<proteinExistence type="evidence at transcript level"/>
<protein>
    <submittedName>
        <fullName evidence="2">Chemosensory protein</fullName>
    </submittedName>
</protein>
<dbReference type="EMBL" id="KY885474">
    <property type="protein sequence ID" value="ARM20140.1"/>
    <property type="molecule type" value="mRNA"/>
</dbReference>
<dbReference type="InterPro" id="IPR036682">
    <property type="entry name" value="OS_D_A10/PebIII_sf"/>
</dbReference>
<dbReference type="Pfam" id="PF03392">
    <property type="entry name" value="OS-D"/>
    <property type="match status" value="1"/>
</dbReference>
<evidence type="ECO:0000313" key="2">
    <source>
        <dbReference type="EMBL" id="ARM20140.1"/>
    </source>
</evidence>
<dbReference type="PANTHER" id="PTHR11257:SF12">
    <property type="entry name" value="EJACULATORY BULB-SPECIFIC PROTEIN 3-RELATED"/>
    <property type="match status" value="1"/>
</dbReference>
<sequence length="124" mass="14558">MGLIRLIFLFAVVSCSLAQTYNTRYDNIDIDRILGSKRLLDNYLQCLLDENVKRCSPEGREFKRYIPEAISTNCAKCSDSQKRIVKKTAKYIITNRPQDWEKIKQRFDPQGKYHQSFNDFLNSP</sequence>
<organism evidence="2">
    <name type="scientific">Galeruca daurica</name>
    <dbReference type="NCBI Taxonomy" id="1651263"/>
    <lineage>
        <taxon>Eukaryota</taxon>
        <taxon>Metazoa</taxon>
        <taxon>Ecdysozoa</taxon>
        <taxon>Arthropoda</taxon>
        <taxon>Hexapoda</taxon>
        <taxon>Insecta</taxon>
        <taxon>Pterygota</taxon>
        <taxon>Neoptera</taxon>
        <taxon>Endopterygota</taxon>
        <taxon>Coleoptera</taxon>
        <taxon>Polyphaga</taxon>
        <taxon>Cucujiformia</taxon>
        <taxon>Chrysomeloidea</taxon>
        <taxon>Chrysomelidae</taxon>
        <taxon>Galerucinae</taxon>
        <taxon>Galerucites</taxon>
        <taxon>Galeruca</taxon>
    </lineage>
</organism>
<name>A0A1W6GWH1_9CUCU</name>
<keyword evidence="1" id="KW-0732">Signal</keyword>